<feature type="transmembrane region" description="Helical" evidence="8">
    <location>
        <begin position="250"/>
        <end position="268"/>
    </location>
</feature>
<dbReference type="GO" id="GO:0016763">
    <property type="term" value="F:pentosyltransferase activity"/>
    <property type="evidence" value="ECO:0007669"/>
    <property type="project" value="TreeGrafter"/>
</dbReference>
<keyword evidence="7 8" id="KW-0472">Membrane</keyword>
<proteinExistence type="predicted"/>
<dbReference type="Pfam" id="PF13231">
    <property type="entry name" value="PMT_2"/>
    <property type="match status" value="1"/>
</dbReference>
<dbReference type="InterPro" id="IPR038731">
    <property type="entry name" value="RgtA/B/C-like"/>
</dbReference>
<dbReference type="GO" id="GO:0005886">
    <property type="term" value="C:plasma membrane"/>
    <property type="evidence" value="ECO:0007669"/>
    <property type="project" value="UniProtKB-SubCell"/>
</dbReference>
<feature type="transmembrane region" description="Helical" evidence="8">
    <location>
        <begin position="140"/>
        <end position="159"/>
    </location>
</feature>
<gene>
    <name evidence="10" type="ORF">ETSY1_12140</name>
</gene>
<accession>W4LR08</accession>
<feature type="transmembrane region" description="Helical" evidence="8">
    <location>
        <begin position="203"/>
        <end position="229"/>
    </location>
</feature>
<sequence>MRTTVDRLRWAALQYEPYWLMLCLLVATCLRLFRLEGQSLWADEGVQYFIASAPTLDALWERMAQRTFHPPLSFLISHAFLRLHDSDFFLRLPSVLFGVASLLLTYGLVRKLTSVSVALIAVWVFALSPLQVWYSQEARMYAPLLFMALLSTWCLVWAVETRRWYWWVGYACTLALGLYVHVFIVLQIMVHGLWLLLWFRHAWWAYCGAGIVTAGLAFPIVSPWVLYVLRRVSPGLVEGVATISRHRVTIGWEGMFYALYAYGAGFSLGPSLTDLHSDRSMAALLPHMPVIGGVALVYGTLLLVGLYSLSRLGSWKLSGQCLIAFAGPIVGAAVLTSISSFSFNVRYTIMGFPFFCLFVAAAIVYVGRQQVWLGSVLLLALTLISSWSLANYFGQPDYGRTNMRAAVAHWRAAGDAGNLLSVSTAGGVKDVVKRYLTSAEQQRHMWLGGGETVDRIRHFFETHEVGHVYILLARDWHQRRETAVREAFAVQQEQTFTGVKLLKILRR</sequence>
<feature type="transmembrane region" description="Helical" evidence="8">
    <location>
        <begin position="373"/>
        <end position="394"/>
    </location>
</feature>
<protein>
    <recommendedName>
        <fullName evidence="9">Glycosyltransferase RgtA/B/C/D-like domain-containing protein</fullName>
    </recommendedName>
</protein>
<keyword evidence="2" id="KW-1003">Cell membrane</keyword>
<feature type="transmembrane region" description="Helical" evidence="8">
    <location>
        <begin position="171"/>
        <end position="197"/>
    </location>
</feature>
<dbReference type="HOGENOM" id="CLU_554031_0_0_7"/>
<evidence type="ECO:0000259" key="9">
    <source>
        <dbReference type="Pfam" id="PF13231"/>
    </source>
</evidence>
<evidence type="ECO:0000313" key="10">
    <source>
        <dbReference type="EMBL" id="ETX00181.1"/>
    </source>
</evidence>
<evidence type="ECO:0000313" key="11">
    <source>
        <dbReference type="Proteomes" id="UP000019141"/>
    </source>
</evidence>
<evidence type="ECO:0000256" key="1">
    <source>
        <dbReference type="ARBA" id="ARBA00004651"/>
    </source>
</evidence>
<feature type="domain" description="Glycosyltransferase RgtA/B/C/D-like" evidence="9">
    <location>
        <begin position="69"/>
        <end position="227"/>
    </location>
</feature>
<organism evidence="10 11">
    <name type="scientific">Entotheonella factor</name>
    <dbReference type="NCBI Taxonomy" id="1429438"/>
    <lineage>
        <taxon>Bacteria</taxon>
        <taxon>Pseudomonadati</taxon>
        <taxon>Nitrospinota/Tectimicrobiota group</taxon>
        <taxon>Candidatus Tectimicrobiota</taxon>
        <taxon>Candidatus Entotheonellia</taxon>
        <taxon>Candidatus Entotheonellales</taxon>
        <taxon>Candidatus Entotheonellaceae</taxon>
        <taxon>Candidatus Entotheonella</taxon>
    </lineage>
</organism>
<dbReference type="InterPro" id="IPR050297">
    <property type="entry name" value="LipidA_mod_glycosyltrf_83"/>
</dbReference>
<evidence type="ECO:0000256" key="4">
    <source>
        <dbReference type="ARBA" id="ARBA00022679"/>
    </source>
</evidence>
<comment type="subcellular location">
    <subcellularLocation>
        <location evidence="1">Cell membrane</location>
        <topology evidence="1">Multi-pass membrane protein</topology>
    </subcellularLocation>
</comment>
<feature type="transmembrane region" description="Helical" evidence="8">
    <location>
        <begin position="347"/>
        <end position="366"/>
    </location>
</feature>
<feature type="transmembrane region" description="Helical" evidence="8">
    <location>
        <begin position="12"/>
        <end position="33"/>
    </location>
</feature>
<evidence type="ECO:0000256" key="8">
    <source>
        <dbReference type="SAM" id="Phobius"/>
    </source>
</evidence>
<evidence type="ECO:0000256" key="3">
    <source>
        <dbReference type="ARBA" id="ARBA00022676"/>
    </source>
</evidence>
<feature type="transmembrane region" description="Helical" evidence="8">
    <location>
        <begin position="88"/>
        <end position="109"/>
    </location>
</feature>
<feature type="transmembrane region" description="Helical" evidence="8">
    <location>
        <begin position="321"/>
        <end position="341"/>
    </location>
</feature>
<evidence type="ECO:0000256" key="2">
    <source>
        <dbReference type="ARBA" id="ARBA00022475"/>
    </source>
</evidence>
<evidence type="ECO:0000256" key="6">
    <source>
        <dbReference type="ARBA" id="ARBA00022989"/>
    </source>
</evidence>
<keyword evidence="5 8" id="KW-0812">Transmembrane</keyword>
<dbReference type="AlphaFoldDB" id="W4LR08"/>
<keyword evidence="4" id="KW-0808">Transferase</keyword>
<dbReference type="PANTHER" id="PTHR33908">
    <property type="entry name" value="MANNOSYLTRANSFERASE YKCB-RELATED"/>
    <property type="match status" value="1"/>
</dbReference>
<dbReference type="PANTHER" id="PTHR33908:SF11">
    <property type="entry name" value="MEMBRANE PROTEIN"/>
    <property type="match status" value="1"/>
</dbReference>
<keyword evidence="3" id="KW-0328">Glycosyltransferase</keyword>
<comment type="caution">
    <text evidence="10">The sequence shown here is derived from an EMBL/GenBank/DDBJ whole genome shotgun (WGS) entry which is preliminary data.</text>
</comment>
<keyword evidence="6 8" id="KW-1133">Transmembrane helix</keyword>
<dbReference type="Proteomes" id="UP000019141">
    <property type="component" value="Unassembled WGS sequence"/>
</dbReference>
<feature type="transmembrane region" description="Helical" evidence="8">
    <location>
        <begin position="288"/>
        <end position="309"/>
    </location>
</feature>
<reference evidence="10 11" key="1">
    <citation type="journal article" date="2014" name="Nature">
        <title>An environmental bacterial taxon with a large and distinct metabolic repertoire.</title>
        <authorList>
            <person name="Wilson M.C."/>
            <person name="Mori T."/>
            <person name="Ruckert C."/>
            <person name="Uria A.R."/>
            <person name="Helf M.J."/>
            <person name="Takada K."/>
            <person name="Gernert C."/>
            <person name="Steffens U.A."/>
            <person name="Heycke N."/>
            <person name="Schmitt S."/>
            <person name="Rinke C."/>
            <person name="Helfrich E.J."/>
            <person name="Brachmann A.O."/>
            <person name="Gurgui C."/>
            <person name="Wakimoto T."/>
            <person name="Kracht M."/>
            <person name="Crusemann M."/>
            <person name="Hentschel U."/>
            <person name="Abe I."/>
            <person name="Matsunaga S."/>
            <person name="Kalinowski J."/>
            <person name="Takeyama H."/>
            <person name="Piel J."/>
        </authorList>
    </citation>
    <scope>NUCLEOTIDE SEQUENCE [LARGE SCALE GENOMIC DNA]</scope>
    <source>
        <strain evidence="11">TSY1</strain>
    </source>
</reference>
<keyword evidence="11" id="KW-1185">Reference proteome</keyword>
<feature type="transmembrane region" description="Helical" evidence="8">
    <location>
        <begin position="116"/>
        <end position="134"/>
    </location>
</feature>
<dbReference type="EMBL" id="AZHW01000369">
    <property type="protein sequence ID" value="ETX00181.1"/>
    <property type="molecule type" value="Genomic_DNA"/>
</dbReference>
<name>W4LR08_ENTF1</name>
<dbReference type="GO" id="GO:0009103">
    <property type="term" value="P:lipopolysaccharide biosynthetic process"/>
    <property type="evidence" value="ECO:0007669"/>
    <property type="project" value="UniProtKB-ARBA"/>
</dbReference>
<evidence type="ECO:0000256" key="7">
    <source>
        <dbReference type="ARBA" id="ARBA00023136"/>
    </source>
</evidence>
<evidence type="ECO:0000256" key="5">
    <source>
        <dbReference type="ARBA" id="ARBA00022692"/>
    </source>
</evidence>